<dbReference type="STRING" id="1552123.EP57_12020"/>
<dbReference type="Gene3D" id="3.40.50.1820">
    <property type="entry name" value="alpha/beta hydrolase"/>
    <property type="match status" value="1"/>
</dbReference>
<dbReference type="SUPFAM" id="SSF53474">
    <property type="entry name" value="alpha/beta-Hydrolases"/>
    <property type="match status" value="1"/>
</dbReference>
<evidence type="ECO:0000256" key="2">
    <source>
        <dbReference type="ARBA" id="ARBA00022801"/>
    </source>
</evidence>
<dbReference type="PANTHER" id="PTHR10655:SF17">
    <property type="entry name" value="LYSOPHOSPHOLIPASE-LIKE PROTEIN 1"/>
    <property type="match status" value="1"/>
</dbReference>
<organism evidence="4 5">
    <name type="scientific">Listeria booriae</name>
    <dbReference type="NCBI Taxonomy" id="1552123"/>
    <lineage>
        <taxon>Bacteria</taxon>
        <taxon>Bacillati</taxon>
        <taxon>Bacillota</taxon>
        <taxon>Bacilli</taxon>
        <taxon>Bacillales</taxon>
        <taxon>Listeriaceae</taxon>
        <taxon>Listeria</taxon>
    </lineage>
</organism>
<reference evidence="4 5" key="1">
    <citation type="submission" date="2014-05" db="EMBL/GenBank/DDBJ databases">
        <title>Novel Listeriaceae from food processing environments.</title>
        <authorList>
            <person name="den Bakker H.C."/>
        </authorList>
    </citation>
    <scope>NUCLEOTIDE SEQUENCE [LARGE SCALE GENOMIC DNA]</scope>
    <source>
        <strain evidence="4 5">FSL A5-0281</strain>
    </source>
</reference>
<dbReference type="InterPro" id="IPR050565">
    <property type="entry name" value="LYPA1-2/EST-like"/>
</dbReference>
<dbReference type="AlphaFoldDB" id="A0A099W426"/>
<protein>
    <submittedName>
        <fullName evidence="4">Phospholipase</fullName>
    </submittedName>
</protein>
<dbReference type="InterPro" id="IPR003140">
    <property type="entry name" value="PLipase/COase/thioEstase"/>
</dbReference>
<sequence>MFMFAYDIYEPINRKTNDVFPTVFALHGLGADELDLPGILESIMDRFVIVGIRGGLQKGPGYAFYKPVVDGEPSEESITYAANDIHNFIEKISRQYPTIDRKNMYLLGFEQGGIVAMTEFVRNGGMYHGGIFLSAKLPAFLEKSPKNLLLKNKRIFVGHGVDDAIVPVEEGERITRFFKTMSDNVTMRTYYVQHNVNAAEEDEIIDWLTETEQVDK</sequence>
<feature type="domain" description="Phospholipase/carboxylesterase/thioesterase" evidence="3">
    <location>
        <begin position="74"/>
        <end position="207"/>
    </location>
</feature>
<accession>A0A099W426</accession>
<dbReference type="Proteomes" id="UP000029844">
    <property type="component" value="Unassembled WGS sequence"/>
</dbReference>
<evidence type="ECO:0000259" key="3">
    <source>
        <dbReference type="Pfam" id="PF02230"/>
    </source>
</evidence>
<comment type="similarity">
    <text evidence="1">Belongs to the AB hydrolase superfamily. AB hydrolase 2 family.</text>
</comment>
<evidence type="ECO:0000313" key="4">
    <source>
        <dbReference type="EMBL" id="KGL39782.1"/>
    </source>
</evidence>
<evidence type="ECO:0000256" key="1">
    <source>
        <dbReference type="ARBA" id="ARBA00006499"/>
    </source>
</evidence>
<proteinExistence type="inferred from homology"/>
<dbReference type="EMBL" id="JNFA01000025">
    <property type="protein sequence ID" value="KGL39782.1"/>
    <property type="molecule type" value="Genomic_DNA"/>
</dbReference>
<gene>
    <name evidence="4" type="ORF">EP57_12020</name>
</gene>
<comment type="caution">
    <text evidence="4">The sequence shown here is derived from an EMBL/GenBank/DDBJ whole genome shotgun (WGS) entry which is preliminary data.</text>
</comment>
<keyword evidence="5" id="KW-1185">Reference proteome</keyword>
<evidence type="ECO:0000313" key="5">
    <source>
        <dbReference type="Proteomes" id="UP000029844"/>
    </source>
</evidence>
<dbReference type="eggNOG" id="COG0400">
    <property type="taxonomic scope" value="Bacteria"/>
</dbReference>
<dbReference type="InterPro" id="IPR029058">
    <property type="entry name" value="AB_hydrolase_fold"/>
</dbReference>
<keyword evidence="2" id="KW-0378">Hydrolase</keyword>
<dbReference type="GO" id="GO:0016787">
    <property type="term" value="F:hydrolase activity"/>
    <property type="evidence" value="ECO:0007669"/>
    <property type="project" value="UniProtKB-KW"/>
</dbReference>
<dbReference type="PANTHER" id="PTHR10655">
    <property type="entry name" value="LYSOPHOSPHOLIPASE-RELATED"/>
    <property type="match status" value="1"/>
</dbReference>
<name>A0A099W426_9LIST</name>
<dbReference type="Pfam" id="PF02230">
    <property type="entry name" value="Abhydrolase_2"/>
    <property type="match status" value="1"/>
</dbReference>